<dbReference type="NCBIfam" id="NF035953">
    <property type="entry name" value="integrity_Cei"/>
    <property type="match status" value="1"/>
</dbReference>
<dbReference type="KEGG" id="srt:Srot_0964"/>
<evidence type="ECO:0000313" key="4">
    <source>
        <dbReference type="Proteomes" id="UP000002247"/>
    </source>
</evidence>
<keyword evidence="4" id="KW-1185">Reference proteome</keyword>
<organism evidence="3 4">
    <name type="scientific">Segniliparus rotundus (strain ATCC BAA-972 / CDC 1076 / CIP 108378 / DSM 44985 / JCM 13578)</name>
    <dbReference type="NCBI Taxonomy" id="640132"/>
    <lineage>
        <taxon>Bacteria</taxon>
        <taxon>Bacillati</taxon>
        <taxon>Actinomycetota</taxon>
        <taxon>Actinomycetes</taxon>
        <taxon>Mycobacteriales</taxon>
        <taxon>Segniliparaceae</taxon>
        <taxon>Segniliparus</taxon>
    </lineage>
</organism>
<sequence>MVSLITVGKATNPKGEPWQRRRPAPYYIAVGVLAVVALVAWIVVWPESQPGPSTDCGQPPPGPSVPEQWVKASREQMLKVEPSALADVRVRVLNANGADQQAGRVANELNGLGFRSTADNDSVYAEHKMPCFAQIRFGPSGQAQASSVWLTAPCAELIRDERDDDSVDLALGTGFHTLNHDASSRSVLQALRKGDPVDPNTVSALHTTAC</sequence>
<dbReference type="STRING" id="640132.Srot_0964"/>
<feature type="transmembrane region" description="Helical" evidence="1">
    <location>
        <begin position="24"/>
        <end position="45"/>
    </location>
</feature>
<gene>
    <name evidence="3" type="ordered locus">Srot_0964</name>
</gene>
<keyword evidence="1" id="KW-1133">Transmembrane helix</keyword>
<accession>D6ZER3</accession>
<evidence type="ECO:0000256" key="1">
    <source>
        <dbReference type="SAM" id="Phobius"/>
    </source>
</evidence>
<dbReference type="RefSeq" id="WP_013137893.1">
    <property type="nucleotide sequence ID" value="NC_014168.1"/>
</dbReference>
<dbReference type="AlphaFoldDB" id="D6ZER3"/>
<dbReference type="HOGENOM" id="CLU_104158_0_0_11"/>
<dbReference type="eggNOG" id="ENOG5032WRF">
    <property type="taxonomic scope" value="Bacteria"/>
</dbReference>
<protein>
    <recommendedName>
        <fullName evidence="2">LytR/CpsA/Psr regulator C-terminal domain-containing protein</fullName>
    </recommendedName>
</protein>
<evidence type="ECO:0000259" key="2">
    <source>
        <dbReference type="Pfam" id="PF13399"/>
    </source>
</evidence>
<name>D6ZER3_SEGRD</name>
<proteinExistence type="predicted"/>
<keyword evidence="1" id="KW-0472">Membrane</keyword>
<reference evidence="3 4" key="1">
    <citation type="journal article" date="2010" name="Stand. Genomic Sci.">
        <title>Complete genome sequence of Segniliparus rotundus type strain (CDC 1076).</title>
        <authorList>
            <person name="Sikorski J."/>
            <person name="Lapidus A."/>
            <person name="Copeland A."/>
            <person name="Misra M."/>
            <person name="Glavina Del Rio T."/>
            <person name="Nolan M."/>
            <person name="Lucas S."/>
            <person name="Chen F."/>
            <person name="Tice H."/>
            <person name="Cheng J.F."/>
            <person name="Jando M."/>
            <person name="Schneider S."/>
            <person name="Bruce D."/>
            <person name="Goodwin L."/>
            <person name="Pitluck S."/>
            <person name="Liolios K."/>
            <person name="Mikhailova N."/>
            <person name="Pati A."/>
            <person name="Ivanova N."/>
            <person name="Mavromatis K."/>
            <person name="Chen A."/>
            <person name="Palaniappan K."/>
            <person name="Chertkov O."/>
            <person name="Land M."/>
            <person name="Hauser L."/>
            <person name="Chang Y.J."/>
            <person name="Jeffries C.D."/>
            <person name="Brettin T."/>
            <person name="Detter J.C."/>
            <person name="Han C."/>
            <person name="Rohde M."/>
            <person name="Goker M."/>
            <person name="Bristow J."/>
            <person name="Eisen J.A."/>
            <person name="Markowitz V."/>
            <person name="Hugenholtz P."/>
            <person name="Kyrpides N.C."/>
            <person name="Klenk H.P."/>
        </authorList>
    </citation>
    <scope>NUCLEOTIDE SEQUENCE [LARGE SCALE GENOMIC DNA]</scope>
    <source>
        <strain evidence="4">ATCC BAA-972 / CDC 1076 / CIP 108378 / DSM 44985 / JCM 13578</strain>
    </source>
</reference>
<dbReference type="EMBL" id="CP001958">
    <property type="protein sequence ID" value="ADG97437.1"/>
    <property type="molecule type" value="Genomic_DNA"/>
</dbReference>
<dbReference type="InterPro" id="IPR027381">
    <property type="entry name" value="LytR/CpsA/Psr_C"/>
</dbReference>
<evidence type="ECO:0000313" key="3">
    <source>
        <dbReference type="EMBL" id="ADG97437.1"/>
    </source>
</evidence>
<dbReference type="OrthoDB" id="5194885at2"/>
<keyword evidence="1" id="KW-0812">Transmembrane</keyword>
<dbReference type="Pfam" id="PF13399">
    <property type="entry name" value="LytR_C"/>
    <property type="match status" value="1"/>
</dbReference>
<dbReference type="Proteomes" id="UP000002247">
    <property type="component" value="Chromosome"/>
</dbReference>
<feature type="domain" description="LytR/CpsA/Psr regulator C-terminal" evidence="2">
    <location>
        <begin position="87"/>
        <end position="175"/>
    </location>
</feature>